<name>A0A2M8RYQ6_9PAST</name>
<sequence length="200" mass="22269">MPKPLVKSVSTNYCVLSTNNLSISEKAELPDAVRLFYFRERNVSKNILVSACLLGENVKYSGGNNFSSKLTALLRRYDVNIIPICPEVLGGLPIPRLPAEIIAADIIDCNGQSVLAEFQRGADAVLQRAKQTHCRIAVLKENSPSCGSRFIYDGTFSGTLIEGEGLTTQLLRRHHIEVFSELNLAELENRLKKEYQDEEK</sequence>
<organism evidence="1 2">
    <name type="scientific">Caviibacterium pharyngocola</name>
    <dbReference type="NCBI Taxonomy" id="28159"/>
    <lineage>
        <taxon>Bacteria</taxon>
        <taxon>Pseudomonadati</taxon>
        <taxon>Pseudomonadota</taxon>
        <taxon>Gammaproteobacteria</taxon>
        <taxon>Pasteurellales</taxon>
        <taxon>Pasteurellaceae</taxon>
        <taxon>Caviibacterium</taxon>
    </lineage>
</organism>
<reference evidence="1 2" key="1">
    <citation type="submission" date="2017-11" db="EMBL/GenBank/DDBJ databases">
        <title>Reclassification of Bisgaard taxon 5 as Caviibacterium pharyngocola gen. nov., sp. nov.</title>
        <authorList>
            <person name="Christensen H."/>
        </authorList>
    </citation>
    <scope>NUCLEOTIDE SEQUENCE [LARGE SCALE GENOMIC DNA]</scope>
    <source>
        <strain evidence="1 2">7_3</strain>
    </source>
</reference>
<dbReference type="PANTHER" id="PTHR30087:SF1">
    <property type="entry name" value="HYPOTHETICAL CYTOSOLIC PROTEIN"/>
    <property type="match status" value="1"/>
</dbReference>
<keyword evidence="2" id="KW-1185">Reference proteome</keyword>
<protein>
    <submittedName>
        <fullName evidence="1">Purine-nucleoside phosphorylase</fullName>
    </submittedName>
</protein>
<gene>
    <name evidence="1" type="ORF">CVP04_00770</name>
</gene>
<dbReference type="AlphaFoldDB" id="A0A2M8RYQ6"/>
<evidence type="ECO:0000313" key="1">
    <source>
        <dbReference type="EMBL" id="PJG84020.1"/>
    </source>
</evidence>
<accession>A0A2M8RYQ6</accession>
<evidence type="ECO:0000313" key="2">
    <source>
        <dbReference type="Proteomes" id="UP000230282"/>
    </source>
</evidence>
<proteinExistence type="predicted"/>
<dbReference type="Proteomes" id="UP000230282">
    <property type="component" value="Unassembled WGS sequence"/>
</dbReference>
<comment type="caution">
    <text evidence="1">The sequence shown here is derived from an EMBL/GenBank/DDBJ whole genome shotgun (WGS) entry which is preliminary data.</text>
</comment>
<dbReference type="OrthoDB" id="495783at2"/>
<dbReference type="InterPro" id="IPR007553">
    <property type="entry name" value="2-thiour_desulf"/>
</dbReference>
<dbReference type="Pfam" id="PF04463">
    <property type="entry name" value="2-thiour_desulf"/>
    <property type="match status" value="1"/>
</dbReference>
<dbReference type="PANTHER" id="PTHR30087">
    <property type="entry name" value="INNER MEMBRANE PROTEIN"/>
    <property type="match status" value="1"/>
</dbReference>
<dbReference type="EMBL" id="PHGZ01000003">
    <property type="protein sequence ID" value="PJG84020.1"/>
    <property type="molecule type" value="Genomic_DNA"/>
</dbReference>